<dbReference type="InterPro" id="IPR052906">
    <property type="entry name" value="Type_IV_Methyl-Rstrct_Enzyme"/>
</dbReference>
<dbReference type="PATRIC" id="fig|545697.3.peg.2013"/>
<dbReference type="InterPro" id="IPR011856">
    <property type="entry name" value="tRNA_endonuc-like_dom_sf"/>
</dbReference>
<keyword evidence="1" id="KW-0812">Transmembrane</keyword>
<comment type="caution">
    <text evidence="3">The sequence shown here is derived from an EMBL/GenBank/DDBJ whole genome shotgun (WGS) entry which is preliminary data.</text>
</comment>
<keyword evidence="1" id="KW-1133">Transmembrane helix</keyword>
<dbReference type="GO" id="GO:0003677">
    <property type="term" value="F:DNA binding"/>
    <property type="evidence" value="ECO:0007669"/>
    <property type="project" value="InterPro"/>
</dbReference>
<dbReference type="Gene3D" id="3.40.1350.10">
    <property type="match status" value="1"/>
</dbReference>
<evidence type="ECO:0000259" key="2">
    <source>
        <dbReference type="Pfam" id="PF04471"/>
    </source>
</evidence>
<feature type="transmembrane region" description="Helical" evidence="1">
    <location>
        <begin position="6"/>
        <end position="30"/>
    </location>
</feature>
<dbReference type="PANTHER" id="PTHR30015">
    <property type="entry name" value="MRR RESTRICTION SYSTEM PROTEIN"/>
    <property type="match status" value="1"/>
</dbReference>
<accession>L1QF17</accession>
<gene>
    <name evidence="3" type="ORF">HMPREF0216_02047</name>
</gene>
<dbReference type="SUPFAM" id="SSF52980">
    <property type="entry name" value="Restriction endonuclease-like"/>
    <property type="match status" value="1"/>
</dbReference>
<dbReference type="GO" id="GO:0009307">
    <property type="term" value="P:DNA restriction-modification system"/>
    <property type="evidence" value="ECO:0007669"/>
    <property type="project" value="InterPro"/>
</dbReference>
<proteinExistence type="predicted"/>
<dbReference type="GO" id="GO:0015666">
    <property type="term" value="F:restriction endodeoxyribonuclease activity"/>
    <property type="evidence" value="ECO:0007669"/>
    <property type="project" value="TreeGrafter"/>
</dbReference>
<dbReference type="InterPro" id="IPR011335">
    <property type="entry name" value="Restrct_endonuc-II-like"/>
</dbReference>
<dbReference type="OrthoDB" id="9797274at2"/>
<organism evidence="3 4">
    <name type="scientific">Clostridium celatum DSM 1785</name>
    <dbReference type="NCBI Taxonomy" id="545697"/>
    <lineage>
        <taxon>Bacteria</taxon>
        <taxon>Bacillati</taxon>
        <taxon>Bacillota</taxon>
        <taxon>Clostridia</taxon>
        <taxon>Eubacteriales</taxon>
        <taxon>Clostridiaceae</taxon>
        <taxon>Clostridium</taxon>
    </lineage>
</organism>
<dbReference type="EMBL" id="AMEZ01000058">
    <property type="protein sequence ID" value="EKY26265.1"/>
    <property type="molecule type" value="Genomic_DNA"/>
</dbReference>
<protein>
    <submittedName>
        <fullName evidence="3">Restriction endonuclease</fullName>
    </submittedName>
</protein>
<dbReference type="Pfam" id="PF04471">
    <property type="entry name" value="Mrr_cat"/>
    <property type="match status" value="1"/>
</dbReference>
<evidence type="ECO:0000313" key="3">
    <source>
        <dbReference type="EMBL" id="EKY26265.1"/>
    </source>
</evidence>
<dbReference type="RefSeq" id="WP_005213802.1">
    <property type="nucleotide sequence ID" value="NZ_KB291649.1"/>
</dbReference>
<keyword evidence="3" id="KW-0255">Endonuclease</keyword>
<keyword evidence="3" id="KW-0540">Nuclease</keyword>
<sequence length="172" mass="19864">MRFNTLFGYFILITFSPLIGKLIKNIILLYKQYKKFKTPNSLVQLIYRLTPYEFEIWSGEYLTKLGFTNVTVLPLEMDGEKDIICYKNNEKYYVKCKRYSLTNSVTLYQAEKLLGAMIADDVDNGIIITTGHISKDAKAFLSSLKKPYNIDIISADDLTLTYSQYILETKTS</sequence>
<dbReference type="eggNOG" id="COG1715">
    <property type="taxonomic scope" value="Bacteria"/>
</dbReference>
<name>L1QF17_9CLOT</name>
<dbReference type="STRING" id="545697.HMPREF0216_02047"/>
<dbReference type="HOGENOM" id="CLU_1552608_0_0_9"/>
<keyword evidence="1" id="KW-0472">Membrane</keyword>
<feature type="domain" description="Restriction endonuclease type IV Mrr" evidence="2">
    <location>
        <begin position="47"/>
        <end position="158"/>
    </location>
</feature>
<dbReference type="PANTHER" id="PTHR30015:SF7">
    <property type="entry name" value="TYPE IV METHYL-DIRECTED RESTRICTION ENZYME ECOKMRR"/>
    <property type="match status" value="1"/>
</dbReference>
<dbReference type="InterPro" id="IPR007560">
    <property type="entry name" value="Restrct_endonuc_IV_Mrr"/>
</dbReference>
<keyword evidence="3" id="KW-0378">Hydrolase</keyword>
<reference evidence="3 4" key="1">
    <citation type="submission" date="2012-05" db="EMBL/GenBank/DDBJ databases">
        <authorList>
            <person name="Weinstock G."/>
            <person name="Sodergren E."/>
            <person name="Lobos E.A."/>
            <person name="Fulton L."/>
            <person name="Fulton R."/>
            <person name="Courtney L."/>
            <person name="Fronick C."/>
            <person name="O'Laughlin M."/>
            <person name="Godfrey J."/>
            <person name="Wilson R.M."/>
            <person name="Miner T."/>
            <person name="Farmer C."/>
            <person name="Delehaunty K."/>
            <person name="Cordes M."/>
            <person name="Minx P."/>
            <person name="Tomlinson C."/>
            <person name="Chen J."/>
            <person name="Wollam A."/>
            <person name="Pepin K.H."/>
            <person name="Bhonagiri V."/>
            <person name="Zhang X."/>
            <person name="Suruliraj S."/>
            <person name="Warren W."/>
            <person name="Mitreva M."/>
            <person name="Mardis E.R."/>
            <person name="Wilson R.K."/>
        </authorList>
    </citation>
    <scope>NUCLEOTIDE SEQUENCE [LARGE SCALE GENOMIC DNA]</scope>
    <source>
        <strain evidence="3 4">DSM 1785</strain>
    </source>
</reference>
<evidence type="ECO:0000256" key="1">
    <source>
        <dbReference type="SAM" id="Phobius"/>
    </source>
</evidence>
<dbReference type="AlphaFoldDB" id="L1QF17"/>
<dbReference type="Proteomes" id="UP000010420">
    <property type="component" value="Unassembled WGS sequence"/>
</dbReference>
<evidence type="ECO:0000313" key="4">
    <source>
        <dbReference type="Proteomes" id="UP000010420"/>
    </source>
</evidence>
<keyword evidence="4" id="KW-1185">Reference proteome</keyword>